<evidence type="ECO:0000313" key="6">
    <source>
        <dbReference type="EMBL" id="KAH3704298.1"/>
    </source>
</evidence>
<dbReference type="Proteomes" id="UP000828390">
    <property type="component" value="Unassembled WGS sequence"/>
</dbReference>
<dbReference type="PANTHER" id="PTHR22166:SF12">
    <property type="entry name" value="ENDOPLASMIC RETICULUM JUNCTION FORMATION PROTEIN LUNAPARK"/>
    <property type="match status" value="1"/>
</dbReference>
<comment type="function">
    <text evidence="2">Plays a role in determining ER morphology.</text>
</comment>
<keyword evidence="2" id="KW-0863">Zinc-finger</keyword>
<reference evidence="6" key="2">
    <citation type="submission" date="2020-11" db="EMBL/GenBank/DDBJ databases">
        <authorList>
            <person name="McCartney M.A."/>
            <person name="Auch B."/>
            <person name="Kono T."/>
            <person name="Mallez S."/>
            <person name="Becker A."/>
            <person name="Gohl D.M."/>
            <person name="Silverstein K.A.T."/>
            <person name="Koren S."/>
            <person name="Bechman K.B."/>
            <person name="Herman A."/>
            <person name="Abrahante J.E."/>
            <person name="Garbe J."/>
        </authorList>
    </citation>
    <scope>NUCLEOTIDE SEQUENCE</scope>
    <source>
        <strain evidence="6">Duluth1</strain>
        <tissue evidence="6">Whole animal</tissue>
    </source>
</reference>
<proteinExistence type="inferred from homology"/>
<evidence type="ECO:0000256" key="4">
    <source>
        <dbReference type="SAM" id="MobiDB-lite"/>
    </source>
</evidence>
<feature type="transmembrane region" description="Helical" evidence="2">
    <location>
        <begin position="46"/>
        <end position="67"/>
    </location>
</feature>
<reference evidence="6" key="1">
    <citation type="journal article" date="2019" name="bioRxiv">
        <title>The Genome of the Zebra Mussel, Dreissena polymorpha: A Resource for Invasive Species Research.</title>
        <authorList>
            <person name="McCartney M.A."/>
            <person name="Auch B."/>
            <person name="Kono T."/>
            <person name="Mallez S."/>
            <person name="Zhang Y."/>
            <person name="Obille A."/>
            <person name="Becker A."/>
            <person name="Abrahante J.E."/>
            <person name="Garbe J."/>
            <person name="Badalamenti J.P."/>
            <person name="Herman A."/>
            <person name="Mangelson H."/>
            <person name="Liachko I."/>
            <person name="Sullivan S."/>
            <person name="Sone E.D."/>
            <person name="Koren S."/>
            <person name="Silverstein K.A.T."/>
            <person name="Beckman K.B."/>
            <person name="Gohl D.M."/>
        </authorList>
    </citation>
    <scope>NUCLEOTIDE SEQUENCE</scope>
    <source>
        <strain evidence="6">Duluth1</strain>
        <tissue evidence="6">Whole animal</tissue>
    </source>
</reference>
<evidence type="ECO:0000256" key="2">
    <source>
        <dbReference type="RuleBase" id="RU367073"/>
    </source>
</evidence>
<comment type="caution">
    <text evidence="6">The sequence shown here is derived from an EMBL/GenBank/DDBJ whole genome shotgun (WGS) entry which is preliminary data.</text>
</comment>
<feature type="transmembrane region" description="Helical" evidence="2">
    <location>
        <begin position="73"/>
        <end position="90"/>
    </location>
</feature>
<dbReference type="EMBL" id="JAIWYP010000015">
    <property type="protein sequence ID" value="KAH3704298.1"/>
    <property type="molecule type" value="Genomic_DNA"/>
</dbReference>
<feature type="compositionally biased region" description="Acidic residues" evidence="4">
    <location>
        <begin position="329"/>
        <end position="341"/>
    </location>
</feature>
<dbReference type="GO" id="GO:0098826">
    <property type="term" value="C:endoplasmic reticulum tubular network membrane"/>
    <property type="evidence" value="ECO:0007669"/>
    <property type="project" value="UniProtKB-UniRule"/>
</dbReference>
<dbReference type="Pfam" id="PF10058">
    <property type="entry name" value="Zn_ribbon_10"/>
    <property type="match status" value="1"/>
</dbReference>
<dbReference type="InterPro" id="IPR019273">
    <property type="entry name" value="Lunapark_Znf"/>
</dbReference>
<keyword evidence="2" id="KW-1133">Transmembrane helix</keyword>
<evidence type="ECO:0000256" key="1">
    <source>
        <dbReference type="ARBA" id="ARBA00009940"/>
    </source>
</evidence>
<dbReference type="PANTHER" id="PTHR22166">
    <property type="entry name" value="ENDOPLASMIC RETICULUM JUNCTION FORMATION PROTEIN LUNAPARK"/>
    <property type="match status" value="1"/>
</dbReference>
<keyword evidence="7" id="KW-1185">Reference proteome</keyword>
<organism evidence="6 7">
    <name type="scientific">Dreissena polymorpha</name>
    <name type="common">Zebra mussel</name>
    <name type="synonym">Mytilus polymorpha</name>
    <dbReference type="NCBI Taxonomy" id="45954"/>
    <lineage>
        <taxon>Eukaryota</taxon>
        <taxon>Metazoa</taxon>
        <taxon>Spiralia</taxon>
        <taxon>Lophotrochozoa</taxon>
        <taxon>Mollusca</taxon>
        <taxon>Bivalvia</taxon>
        <taxon>Autobranchia</taxon>
        <taxon>Heteroconchia</taxon>
        <taxon>Euheterodonta</taxon>
        <taxon>Imparidentia</taxon>
        <taxon>Neoheterodontei</taxon>
        <taxon>Myida</taxon>
        <taxon>Dreissenoidea</taxon>
        <taxon>Dreissenidae</taxon>
        <taxon>Dreissena</taxon>
    </lineage>
</organism>
<keyword evidence="3" id="KW-0175">Coiled coil</keyword>
<protein>
    <recommendedName>
        <fullName evidence="2">Endoplasmic reticulum junction formation protein lunapark</fullName>
    </recommendedName>
</protein>
<keyword evidence="2" id="KW-0812">Transmembrane</keyword>
<feature type="domain" description="Lunapark zinc ribbon" evidence="5">
    <location>
        <begin position="252"/>
        <end position="301"/>
    </location>
</feature>
<dbReference type="GO" id="GO:1903373">
    <property type="term" value="P:positive regulation of endoplasmic reticulum tubular network organization"/>
    <property type="evidence" value="ECO:0007669"/>
    <property type="project" value="UniProtKB-UniRule"/>
</dbReference>
<keyword evidence="2" id="KW-0256">Endoplasmic reticulum</keyword>
<evidence type="ECO:0000256" key="3">
    <source>
        <dbReference type="SAM" id="Coils"/>
    </source>
</evidence>
<dbReference type="OrthoDB" id="1725934at2759"/>
<dbReference type="InterPro" id="IPR040115">
    <property type="entry name" value="Lnp"/>
</dbReference>
<feature type="compositionally biased region" description="Gly residues" evidence="4">
    <location>
        <begin position="344"/>
        <end position="356"/>
    </location>
</feature>
<accession>A0A9D4BQZ6</accession>
<comment type="similarity">
    <text evidence="1 2">Belongs to the lunapark family.</text>
</comment>
<sequence>MGVILSRIRKKKTTIELLASIDVEVSRLEKFKRQNQERQKWFIAKLLLYSILSYIAAALVFYFYYFPDKWKDRLLYSVPLLLFPLVIWLVKKGLHWYFVQRIAKNDLALEELQEKKKQILEDVMEKETYKKAKEILEKFDPARFKELEAPKETPMKPTIGTELRQRQVGQRSPPGIQLRPMTPGHSLMTPMRPQPGGQVRPGMTPFGPRGVPGQGMQPRNLLNTPGVQANGGPTPQGPPLPRPILPRERSMMDRVLEYLVGDGPQNRYALICNNCHSHNGMAMSEEFEYITFHCCYCYTINPARKQRPFAPRIEPPPAAQRVQLISPDEGTDSEGEAEESNDGSPGGSGSDGGTGSRGSTPDSEIVEGDKHGETMEIDESEEAPQGGIKQRGETEG</sequence>
<gene>
    <name evidence="6" type="ORF">DPMN_079354</name>
</gene>
<dbReference type="AlphaFoldDB" id="A0A9D4BQZ6"/>
<keyword evidence="2" id="KW-0472">Membrane</keyword>
<keyword evidence="2" id="KW-0862">Zinc</keyword>
<feature type="region of interest" description="Disordered" evidence="4">
    <location>
        <begin position="308"/>
        <end position="396"/>
    </location>
</feature>
<evidence type="ECO:0000259" key="5">
    <source>
        <dbReference type="Pfam" id="PF10058"/>
    </source>
</evidence>
<keyword evidence="2" id="KW-0479">Metal-binding</keyword>
<comment type="subcellular location">
    <subcellularLocation>
        <location evidence="2">Endoplasmic reticulum membrane</location>
        <topology evidence="2">Multi-pass membrane protein</topology>
    </subcellularLocation>
</comment>
<name>A0A9D4BQZ6_DREPO</name>
<dbReference type="GO" id="GO:0008270">
    <property type="term" value="F:zinc ion binding"/>
    <property type="evidence" value="ECO:0007669"/>
    <property type="project" value="UniProtKB-KW"/>
</dbReference>
<comment type="domain">
    <text evidence="2">The C4-type zinc finger motif is necessary both for its ER three-way tubular junction localization and formation.</text>
</comment>
<feature type="coiled-coil region" evidence="3">
    <location>
        <begin position="102"/>
        <end position="129"/>
    </location>
</feature>
<evidence type="ECO:0000313" key="7">
    <source>
        <dbReference type="Proteomes" id="UP000828390"/>
    </source>
</evidence>
<dbReference type="GO" id="GO:0071788">
    <property type="term" value="P:endoplasmic reticulum tubular network maintenance"/>
    <property type="evidence" value="ECO:0007669"/>
    <property type="project" value="UniProtKB-UniRule"/>
</dbReference>